<evidence type="ECO:0000259" key="8">
    <source>
        <dbReference type="Pfam" id="PF00487"/>
    </source>
</evidence>
<sequence length="406" mass="45993">MGAGGKSPVPEIAAPSAPNGGGSGGGGKMERAPHAKPRFTLSQLKKAIPPHCFRRPTLRSLSYVVWDLVQVFLLASLSTNYFHRLLPDNPVVSGAAWLLTWFAQGCILTGYWIIAHDCGHHAFSDVEWVNDAAGFLIHSSLLVPYFSWKYSHRLHHSNTASLERDESFVPLRRSQLPTYYKYVFNNPLGRTLALASSALLGWPLYLLFNATGHTYDRLACHFDPYSPVFRGRDRLGVLASDAGVAAFAYLYYRVAAAKGAKWLLCAFGAPMLVVHAFLALIIFLQHTHPSLPRYDDSEWDWMRGALCTVDRDYGVLLNKVFHNVGDTHVLHHLFTTIPHYKAMEATRAIRPILGEYYRFDPTPFWKAAWREVRECVYVEEDRDDRDSDGQQQKQKKKGVFWYGNKF</sequence>
<evidence type="ECO:0000256" key="4">
    <source>
        <dbReference type="ARBA" id="ARBA00023002"/>
    </source>
</evidence>
<organism evidence="10">
    <name type="scientific">Exocarpos cupressiformis</name>
    <dbReference type="NCBI Taxonomy" id="795994"/>
    <lineage>
        <taxon>Eukaryota</taxon>
        <taxon>Viridiplantae</taxon>
        <taxon>Streptophyta</taxon>
        <taxon>Embryophyta</taxon>
        <taxon>Tracheophyta</taxon>
        <taxon>Spermatophyta</taxon>
        <taxon>Magnoliopsida</taxon>
        <taxon>eudicotyledons</taxon>
        <taxon>Gunneridae</taxon>
        <taxon>Pentapetalae</taxon>
        <taxon>Santalales</taxon>
        <taxon>Santalaceae</taxon>
        <taxon>Exocarpos</taxon>
    </lineage>
</organism>
<dbReference type="PANTHER" id="PTHR32100">
    <property type="entry name" value="OMEGA-6 FATTY ACID DESATURASE, CHLOROPLASTIC"/>
    <property type="match status" value="1"/>
</dbReference>
<feature type="transmembrane region" description="Helical" evidence="7">
    <location>
        <begin position="94"/>
        <end position="114"/>
    </location>
</feature>
<name>U5LRI6_9MAGN</name>
<evidence type="ECO:0000256" key="2">
    <source>
        <dbReference type="ARBA" id="ARBA00005189"/>
    </source>
</evidence>
<dbReference type="EMBL" id="KF556646">
    <property type="protein sequence ID" value="AGX28137.1"/>
    <property type="molecule type" value="mRNA"/>
</dbReference>
<keyword evidence="4" id="KW-0560">Oxidoreductase</keyword>
<evidence type="ECO:0000256" key="3">
    <source>
        <dbReference type="ARBA" id="ARBA00009295"/>
    </source>
</evidence>
<feature type="domain" description="Fatty acid desaturase N-terminal" evidence="9">
    <location>
        <begin position="30"/>
        <end position="75"/>
    </location>
</feature>
<reference evidence="10" key="1">
    <citation type="journal article" date="2013" name="J. Biol. Chem.">
        <title>Diversity of ?12 Fatty Acid desaturases in santalaceae and their role in production of seed oil acetylenic Fatty acids.</title>
        <authorList>
            <person name="Okada S."/>
            <person name="Zhou X.R."/>
            <person name="Damcevski K."/>
            <person name="Gibb N."/>
            <person name="Wood C."/>
            <person name="Hamberg M."/>
            <person name="Haritos V.S."/>
        </authorList>
    </citation>
    <scope>NUCLEOTIDE SEQUENCE</scope>
</reference>
<dbReference type="InterPro" id="IPR005804">
    <property type="entry name" value="FA_desaturase_dom"/>
</dbReference>
<comment type="pathway">
    <text evidence="2">Lipid metabolism.</text>
</comment>
<dbReference type="AlphaFoldDB" id="U5LRI6"/>
<keyword evidence="7" id="KW-0812">Transmembrane</keyword>
<evidence type="ECO:0000313" key="10">
    <source>
        <dbReference type="EMBL" id="AGX28137.1"/>
    </source>
</evidence>
<dbReference type="InterPro" id="IPR021863">
    <property type="entry name" value="FAS_N"/>
</dbReference>
<evidence type="ECO:0000256" key="5">
    <source>
        <dbReference type="ARBA" id="ARBA00023136"/>
    </source>
</evidence>
<feature type="region of interest" description="Disordered" evidence="6">
    <location>
        <begin position="1"/>
        <end position="32"/>
    </location>
</feature>
<feature type="transmembrane region" description="Helical" evidence="7">
    <location>
        <begin position="63"/>
        <end position="82"/>
    </location>
</feature>
<dbReference type="InterPro" id="IPR012171">
    <property type="entry name" value="Fatty_acid_desaturase"/>
</dbReference>
<dbReference type="GO" id="GO:0016020">
    <property type="term" value="C:membrane"/>
    <property type="evidence" value="ECO:0007669"/>
    <property type="project" value="UniProtKB-SubCell"/>
</dbReference>
<feature type="transmembrane region" description="Helical" evidence="7">
    <location>
        <begin position="191"/>
        <end position="208"/>
    </location>
</feature>
<evidence type="ECO:0000259" key="9">
    <source>
        <dbReference type="Pfam" id="PF11960"/>
    </source>
</evidence>
<dbReference type="CDD" id="cd03507">
    <property type="entry name" value="Delta12-FADS-like"/>
    <property type="match status" value="1"/>
</dbReference>
<feature type="transmembrane region" description="Helical" evidence="7">
    <location>
        <begin position="235"/>
        <end position="252"/>
    </location>
</feature>
<feature type="transmembrane region" description="Helical" evidence="7">
    <location>
        <begin position="264"/>
        <end position="284"/>
    </location>
</feature>
<keyword evidence="5 7" id="KW-0472">Membrane</keyword>
<dbReference type="Pfam" id="PF11960">
    <property type="entry name" value="DUF3474"/>
    <property type="match status" value="1"/>
</dbReference>
<protein>
    <submittedName>
        <fullName evidence="10">Delta12-FADS-like FADY-A</fullName>
    </submittedName>
</protein>
<evidence type="ECO:0000256" key="7">
    <source>
        <dbReference type="SAM" id="Phobius"/>
    </source>
</evidence>
<proteinExistence type="evidence at transcript level"/>
<comment type="similarity">
    <text evidence="3">Belongs to the fatty acid desaturase type 1 family.</text>
</comment>
<keyword evidence="7" id="KW-1133">Transmembrane helix</keyword>
<dbReference type="GO" id="GO:0016717">
    <property type="term" value="F:oxidoreductase activity, acting on paired donors, with oxidation of a pair of donors resulting in the reduction of molecular oxygen to two molecules of water"/>
    <property type="evidence" value="ECO:0007669"/>
    <property type="project" value="InterPro"/>
</dbReference>
<dbReference type="GO" id="GO:0006629">
    <property type="term" value="P:lipid metabolic process"/>
    <property type="evidence" value="ECO:0007669"/>
    <property type="project" value="InterPro"/>
</dbReference>
<evidence type="ECO:0000256" key="1">
    <source>
        <dbReference type="ARBA" id="ARBA00004370"/>
    </source>
</evidence>
<dbReference type="Pfam" id="PF00487">
    <property type="entry name" value="FA_desaturase"/>
    <property type="match status" value="1"/>
</dbReference>
<feature type="domain" description="Fatty acid desaturase" evidence="8">
    <location>
        <begin position="96"/>
        <end position="357"/>
    </location>
</feature>
<comment type="subcellular location">
    <subcellularLocation>
        <location evidence="1">Membrane</location>
    </subcellularLocation>
</comment>
<evidence type="ECO:0000256" key="6">
    <source>
        <dbReference type="SAM" id="MobiDB-lite"/>
    </source>
</evidence>
<accession>U5LRI6</accession>